<accession>A0A507FC68</accession>
<dbReference type="AlphaFoldDB" id="A0A507FC68"/>
<evidence type="ECO:0000256" key="4">
    <source>
        <dbReference type="ARBA" id="ARBA00022989"/>
    </source>
</evidence>
<dbReference type="PANTHER" id="PTHR11920:SF335">
    <property type="entry name" value="GUANYLATE CYCLASE"/>
    <property type="match status" value="1"/>
</dbReference>
<name>A0A507FC68_9FUNG</name>
<dbReference type="OrthoDB" id="1711136at2759"/>
<organism evidence="9 10">
    <name type="scientific">Chytriomyces confervae</name>
    <dbReference type="NCBI Taxonomy" id="246404"/>
    <lineage>
        <taxon>Eukaryota</taxon>
        <taxon>Fungi</taxon>
        <taxon>Fungi incertae sedis</taxon>
        <taxon>Chytridiomycota</taxon>
        <taxon>Chytridiomycota incertae sedis</taxon>
        <taxon>Chytridiomycetes</taxon>
        <taxon>Chytridiales</taxon>
        <taxon>Chytriomycetaceae</taxon>
        <taxon>Chytriomyces</taxon>
    </lineage>
</organism>
<keyword evidence="2" id="KW-0812">Transmembrane</keyword>
<feature type="compositionally biased region" description="Polar residues" evidence="7">
    <location>
        <begin position="560"/>
        <end position="574"/>
    </location>
</feature>
<evidence type="ECO:0000256" key="5">
    <source>
        <dbReference type="ARBA" id="ARBA00023136"/>
    </source>
</evidence>
<evidence type="ECO:0000256" key="6">
    <source>
        <dbReference type="ARBA" id="ARBA00023239"/>
    </source>
</evidence>
<evidence type="ECO:0000256" key="2">
    <source>
        <dbReference type="ARBA" id="ARBA00022692"/>
    </source>
</evidence>
<dbReference type="GO" id="GO:0004045">
    <property type="term" value="F:peptidyl-tRNA hydrolase activity"/>
    <property type="evidence" value="ECO:0007669"/>
    <property type="project" value="InterPro"/>
</dbReference>
<dbReference type="Gene3D" id="3.40.50.1470">
    <property type="entry name" value="Peptidyl-tRNA hydrolase"/>
    <property type="match status" value="1"/>
</dbReference>
<keyword evidence="10" id="KW-1185">Reference proteome</keyword>
<keyword evidence="6" id="KW-0456">Lyase</keyword>
<dbReference type="Pfam" id="PF01195">
    <property type="entry name" value="Pept_tRNA_hydro"/>
    <property type="match status" value="1"/>
</dbReference>
<evidence type="ECO:0000313" key="9">
    <source>
        <dbReference type="EMBL" id="TPX73170.1"/>
    </source>
</evidence>
<evidence type="ECO:0000256" key="1">
    <source>
        <dbReference type="ARBA" id="ARBA00004370"/>
    </source>
</evidence>
<dbReference type="PROSITE" id="PS50125">
    <property type="entry name" value="GUANYLATE_CYCLASE_2"/>
    <property type="match status" value="1"/>
</dbReference>
<keyword evidence="4" id="KW-1133">Transmembrane helix</keyword>
<dbReference type="CDD" id="cd07302">
    <property type="entry name" value="CHD"/>
    <property type="match status" value="1"/>
</dbReference>
<dbReference type="GO" id="GO:0035556">
    <property type="term" value="P:intracellular signal transduction"/>
    <property type="evidence" value="ECO:0007669"/>
    <property type="project" value="InterPro"/>
</dbReference>
<proteinExistence type="predicted"/>
<dbReference type="SUPFAM" id="SSF55073">
    <property type="entry name" value="Nucleotide cyclase"/>
    <property type="match status" value="1"/>
</dbReference>
<feature type="region of interest" description="Disordered" evidence="7">
    <location>
        <begin position="551"/>
        <end position="585"/>
    </location>
</feature>
<evidence type="ECO:0000259" key="8">
    <source>
        <dbReference type="PROSITE" id="PS50125"/>
    </source>
</evidence>
<dbReference type="GO" id="GO:0000166">
    <property type="term" value="F:nucleotide binding"/>
    <property type="evidence" value="ECO:0007669"/>
    <property type="project" value="UniProtKB-KW"/>
</dbReference>
<dbReference type="GO" id="GO:0001653">
    <property type="term" value="F:peptide receptor activity"/>
    <property type="evidence" value="ECO:0007669"/>
    <property type="project" value="TreeGrafter"/>
</dbReference>
<dbReference type="PANTHER" id="PTHR11920">
    <property type="entry name" value="GUANYLYL CYCLASE"/>
    <property type="match status" value="1"/>
</dbReference>
<dbReference type="Pfam" id="PF00211">
    <property type="entry name" value="Guanylate_cyc"/>
    <property type="match status" value="1"/>
</dbReference>
<dbReference type="InterPro" id="IPR001328">
    <property type="entry name" value="Pept_tRNA_hydro"/>
</dbReference>
<dbReference type="GO" id="GO:0004383">
    <property type="term" value="F:guanylate cyclase activity"/>
    <property type="evidence" value="ECO:0007669"/>
    <property type="project" value="TreeGrafter"/>
</dbReference>
<dbReference type="GO" id="GO:0005886">
    <property type="term" value="C:plasma membrane"/>
    <property type="evidence" value="ECO:0007669"/>
    <property type="project" value="TreeGrafter"/>
</dbReference>
<dbReference type="EMBL" id="QEAP01000204">
    <property type="protein sequence ID" value="TPX73170.1"/>
    <property type="molecule type" value="Genomic_DNA"/>
</dbReference>
<reference evidence="9 10" key="1">
    <citation type="journal article" date="2019" name="Sci. Rep.">
        <title>Comparative genomics of chytrid fungi reveal insights into the obligate biotrophic and pathogenic lifestyle of Synchytrium endobioticum.</title>
        <authorList>
            <person name="van de Vossenberg B.T.L.H."/>
            <person name="Warris S."/>
            <person name="Nguyen H.D.T."/>
            <person name="van Gent-Pelzer M.P.E."/>
            <person name="Joly D.L."/>
            <person name="van de Geest H.C."/>
            <person name="Bonants P.J.M."/>
            <person name="Smith D.S."/>
            <person name="Levesque C.A."/>
            <person name="van der Lee T.A.J."/>
        </authorList>
    </citation>
    <scope>NUCLEOTIDE SEQUENCE [LARGE SCALE GENOMIC DNA]</scope>
    <source>
        <strain evidence="9 10">CBS 675.73</strain>
    </source>
</reference>
<comment type="caution">
    <text evidence="9">The sequence shown here is derived from an EMBL/GenBank/DDBJ whole genome shotgun (WGS) entry which is preliminary data.</text>
</comment>
<dbReference type="InterPro" id="IPR029787">
    <property type="entry name" value="Nucleotide_cyclase"/>
</dbReference>
<dbReference type="Proteomes" id="UP000320333">
    <property type="component" value="Unassembled WGS sequence"/>
</dbReference>
<dbReference type="SUPFAM" id="SSF53178">
    <property type="entry name" value="Peptidyl-tRNA hydrolase-like"/>
    <property type="match status" value="2"/>
</dbReference>
<dbReference type="InterPro" id="IPR050401">
    <property type="entry name" value="Cyclic_nucleotide_synthase"/>
</dbReference>
<keyword evidence="5" id="KW-0472">Membrane</keyword>
<gene>
    <name evidence="9" type="ORF">CcCBS67573_g05563</name>
</gene>
<dbReference type="Gene3D" id="3.30.70.1230">
    <property type="entry name" value="Nucleotide cyclase"/>
    <property type="match status" value="1"/>
</dbReference>
<keyword evidence="3" id="KW-0547">Nucleotide-binding</keyword>
<dbReference type="InterPro" id="IPR001054">
    <property type="entry name" value="A/G_cyclase"/>
</dbReference>
<dbReference type="STRING" id="246404.A0A507FC68"/>
<feature type="domain" description="Guanylate cyclase" evidence="8">
    <location>
        <begin position="732"/>
        <end position="868"/>
    </location>
</feature>
<sequence length="922" mass="103566">MQKPPNQSRAIRHLLIAGLGNTSRSINSRHNVGMATVDHLAQSWDQRGCIQRAWTLNKEIPGYVCTALFRSEELNFPTIPEKKQVLVAAYANKAMAERLKNTAKFRRMKKEKEEGAILEEIPAFDIAVSLIKPKGSINLSGPAILKAMSAARLSSPSNILVVHDQMRLRLGKTHVTNAKTHDGHNGIRSIQSSLNSWSFERMQVGIGSPSGTTKDAFVLDSFPLEAQYVLENQVFKNAEDIKNVMSAKGEFSQSAAVTRCRKLKETKLRAQQVLAKLADEEVTIYSAKLEDARHQLKNQLVEQTSVNLRQEAEAKDVKISWERKEQLTKLVDKLTAIKSVIRFQQEARDREVDFKASVRQKMSAFQVRLAKLEQCQLAERNELLQSQTRLAETVSQIRAIEVKAIKDKNRARRLQKEHDILAEQESMRQKKESEFLRTVQLCKSRQMGEMNDLEIQNLEEIEDLSTQQRLEEFDTLAEHAVLETAMLTAHERHKGNLLADQLREKQKGVKVILQRAQKQHAANLAKAQKKAVRDREKILLAEHTIIKGSVEVEDVDHGNMSDSDGGSDAQSETGTDAAHSRESLRVDGAVAPVPLEISEGSNGNVKSVSESDKEMSQIIEQGNERYRSLIEHHKSIIGELKRQHSLNLSQKTKEAKRKIADLLKNHEEEIRQLKAEQENSMKELMESQLTTDDKDADKKASQIHHGVILPAHIVERIEAGQPVVPEQFECVTVFFTEIYGFKNLVATVDPVKMIHLLDKMYKQFDQIISKYSQIFKVESVSHTYLLASGLSASRNESEVSECAHQALTCANALKDWVAKTDFSSIVGNVDIKLCIGIHSGPASGALIATKVGRYCLFGETVQLASRMCATAESNKIQVSPMTIQVLGLDDNFEFAERGDIDIKTQGKSKMCTYWLLSDEDDM</sequence>
<evidence type="ECO:0000313" key="10">
    <source>
        <dbReference type="Proteomes" id="UP000320333"/>
    </source>
</evidence>
<dbReference type="SMART" id="SM00044">
    <property type="entry name" value="CYCc"/>
    <property type="match status" value="1"/>
</dbReference>
<evidence type="ECO:0000256" key="3">
    <source>
        <dbReference type="ARBA" id="ARBA00022741"/>
    </source>
</evidence>
<comment type="subcellular location">
    <subcellularLocation>
        <location evidence="1">Membrane</location>
    </subcellularLocation>
</comment>
<feature type="region of interest" description="Disordered" evidence="7">
    <location>
        <begin position="677"/>
        <end position="697"/>
    </location>
</feature>
<protein>
    <recommendedName>
        <fullName evidence="8">Guanylate cyclase domain-containing protein</fullName>
    </recommendedName>
</protein>
<dbReference type="GO" id="GO:0004016">
    <property type="term" value="F:adenylate cyclase activity"/>
    <property type="evidence" value="ECO:0007669"/>
    <property type="project" value="TreeGrafter"/>
</dbReference>
<evidence type="ECO:0000256" key="7">
    <source>
        <dbReference type="SAM" id="MobiDB-lite"/>
    </source>
</evidence>
<dbReference type="GO" id="GO:0007168">
    <property type="term" value="P:receptor guanylyl cyclase signaling pathway"/>
    <property type="evidence" value="ECO:0007669"/>
    <property type="project" value="TreeGrafter"/>
</dbReference>
<dbReference type="InterPro" id="IPR036416">
    <property type="entry name" value="Pept_tRNA_hydro_sf"/>
</dbReference>